<dbReference type="SUPFAM" id="SSF51905">
    <property type="entry name" value="FAD/NAD(P)-binding domain"/>
    <property type="match status" value="1"/>
</dbReference>
<dbReference type="Gene3D" id="3.30.9.10">
    <property type="entry name" value="D-Amino Acid Oxidase, subunit A, domain 2"/>
    <property type="match status" value="1"/>
</dbReference>
<feature type="domain" description="FAD dependent oxidoreductase" evidence="3">
    <location>
        <begin position="6"/>
        <end position="394"/>
    </location>
</feature>
<gene>
    <name evidence="4" type="ORF">QEZ52_09965</name>
</gene>
<dbReference type="InterPro" id="IPR036188">
    <property type="entry name" value="FAD/NAD-bd_sf"/>
</dbReference>
<reference evidence="4 5" key="1">
    <citation type="submission" date="2023-04" db="EMBL/GenBank/DDBJ databases">
        <title>Complete genome sequence of Alisedimentitalea scapharcae.</title>
        <authorList>
            <person name="Rong J.-C."/>
            <person name="Yi M.-L."/>
            <person name="Zhao Q."/>
        </authorList>
    </citation>
    <scope>NUCLEOTIDE SEQUENCE [LARGE SCALE GENOMIC DNA]</scope>
    <source>
        <strain evidence="4 5">KCTC 42119</strain>
    </source>
</reference>
<dbReference type="Gene3D" id="3.50.50.60">
    <property type="entry name" value="FAD/NAD(P)-binding domain"/>
    <property type="match status" value="2"/>
</dbReference>
<dbReference type="RefSeq" id="WP_406650024.1">
    <property type="nucleotide sequence ID" value="NZ_CP123584.1"/>
</dbReference>
<keyword evidence="5" id="KW-1185">Reference proteome</keyword>
<accession>A0ABZ2XXM5</accession>
<name>A0ABZ2XXM5_9RHOB</name>
<keyword evidence="2" id="KW-1133">Transmembrane helix</keyword>
<dbReference type="SUPFAM" id="SSF54373">
    <property type="entry name" value="FAD-linked reductases, C-terminal domain"/>
    <property type="match status" value="1"/>
</dbReference>
<feature type="transmembrane region" description="Helical" evidence="2">
    <location>
        <begin position="6"/>
        <end position="22"/>
    </location>
</feature>
<organism evidence="4 5">
    <name type="scientific">Aliisedimentitalea scapharcae</name>
    <dbReference type="NCBI Taxonomy" id="1524259"/>
    <lineage>
        <taxon>Bacteria</taxon>
        <taxon>Pseudomonadati</taxon>
        <taxon>Pseudomonadota</taxon>
        <taxon>Alphaproteobacteria</taxon>
        <taxon>Rhodobacterales</taxon>
        <taxon>Roseobacteraceae</taxon>
        <taxon>Aliisedimentitalea</taxon>
    </lineage>
</organism>
<evidence type="ECO:0000256" key="2">
    <source>
        <dbReference type="SAM" id="Phobius"/>
    </source>
</evidence>
<proteinExistence type="predicted"/>
<dbReference type="PANTHER" id="PTHR13847:SF289">
    <property type="entry name" value="GLYCINE OXIDASE"/>
    <property type="match status" value="1"/>
</dbReference>
<evidence type="ECO:0000256" key="1">
    <source>
        <dbReference type="ARBA" id="ARBA00023002"/>
    </source>
</evidence>
<keyword evidence="1 4" id="KW-0560">Oxidoreductase</keyword>
<dbReference type="GO" id="GO:0016491">
    <property type="term" value="F:oxidoreductase activity"/>
    <property type="evidence" value="ECO:0007669"/>
    <property type="project" value="UniProtKB-KW"/>
</dbReference>
<evidence type="ECO:0000313" key="5">
    <source>
        <dbReference type="Proteomes" id="UP001623232"/>
    </source>
</evidence>
<dbReference type="Proteomes" id="UP001623232">
    <property type="component" value="Chromosome"/>
</dbReference>
<evidence type="ECO:0000259" key="3">
    <source>
        <dbReference type="Pfam" id="PF01266"/>
    </source>
</evidence>
<evidence type="ECO:0000313" key="4">
    <source>
        <dbReference type="EMBL" id="WZK90851.1"/>
    </source>
</evidence>
<dbReference type="EC" id="1.-.-.-" evidence="4"/>
<protein>
    <submittedName>
        <fullName evidence="4">FAD-binding oxidoreductase</fullName>
        <ecNumber evidence="4">1.-.-.-</ecNumber>
    </submittedName>
</protein>
<dbReference type="EMBL" id="CP123584">
    <property type="protein sequence ID" value="WZK90851.1"/>
    <property type="molecule type" value="Genomic_DNA"/>
</dbReference>
<sequence length="414" mass="45513">MTDKSIIVVGAGMCGVSTAIWLQRTGKRVILMDKGEPGMGASYGNAGLLAQWAVVPVTTPSLWLDAPKYLLNPNSPLFMKWAYLPKMLPWLTKFMSHATDAATRRTVQNLIPILTDAVDQHKSLVRGTPLERWIADSKFSYAYPTRQAYQADAYAWEMKRHAGFTPTVLTGQDAHDAEPILGPAIQCLAVLEGQGHILNPGQYIAELTRHFTDNGGQFIQTQVQDFHKSDGHITHIDTDQGRFDCSHAVITAGIWSKELMGKLGLKVPLETERGYHVIFENPSMMPNNPMMMTTGKFGVTPMEMGLRCAGTVELGDHHAGPSSAPIKLLRRKAREAFPDLTYSGTQEWMGFRPSTPDSLPLIGELGDSGIFTAFGHQHVGLTAGPKTGRLIAQMIDQSQPNIDMAPYSPARFEI</sequence>
<dbReference type="InterPro" id="IPR006076">
    <property type="entry name" value="FAD-dep_OxRdtase"/>
</dbReference>
<keyword evidence="2" id="KW-0472">Membrane</keyword>
<dbReference type="PANTHER" id="PTHR13847">
    <property type="entry name" value="SARCOSINE DEHYDROGENASE-RELATED"/>
    <property type="match status" value="1"/>
</dbReference>
<dbReference type="Pfam" id="PF01266">
    <property type="entry name" value="DAO"/>
    <property type="match status" value="1"/>
</dbReference>
<keyword evidence="2" id="KW-0812">Transmembrane</keyword>